<evidence type="ECO:0000256" key="4">
    <source>
        <dbReference type="ARBA" id="ARBA00022741"/>
    </source>
</evidence>
<evidence type="ECO:0000256" key="6">
    <source>
        <dbReference type="ARBA" id="ARBA00022840"/>
    </source>
</evidence>
<keyword evidence="4" id="KW-0547">Nucleotide-binding</keyword>
<evidence type="ECO:0000256" key="1">
    <source>
        <dbReference type="ARBA" id="ARBA00008874"/>
    </source>
</evidence>
<gene>
    <name evidence="11" type="primary">stk3_0</name>
    <name evidence="12" type="synonym">stk3_1</name>
    <name evidence="14" type="synonym">stk3_2</name>
    <name evidence="12" type="ORF">CM83_10051</name>
    <name evidence="11" type="ORF">CM83_10053</name>
    <name evidence="13" type="ORF">g.14890</name>
    <name evidence="14" type="ORF">g.14893</name>
</gene>
<evidence type="ECO:0000313" key="12">
    <source>
        <dbReference type="EMBL" id="JAG04339.1"/>
    </source>
</evidence>
<dbReference type="InterPro" id="IPR011009">
    <property type="entry name" value="Kinase-like_dom_sf"/>
</dbReference>
<dbReference type="InterPro" id="IPR050629">
    <property type="entry name" value="STE20/SPS1-PAK"/>
</dbReference>
<dbReference type="GO" id="GO:0004674">
    <property type="term" value="F:protein serine/threonine kinase activity"/>
    <property type="evidence" value="ECO:0007669"/>
    <property type="project" value="UniProtKB-KW"/>
</dbReference>
<dbReference type="EMBL" id="GBHO01039268">
    <property type="protein sequence ID" value="JAG04336.1"/>
    <property type="molecule type" value="Transcribed_RNA"/>
</dbReference>
<dbReference type="SMART" id="SM00220">
    <property type="entry name" value="S_TKc"/>
    <property type="match status" value="1"/>
</dbReference>
<evidence type="ECO:0000256" key="2">
    <source>
        <dbReference type="ARBA" id="ARBA00022527"/>
    </source>
</evidence>
<reference evidence="11" key="1">
    <citation type="journal article" date="2014" name="PLoS ONE">
        <title>Transcriptome-Based Identification of ABC Transporters in the Western Tarnished Plant Bug Lygus hesperus.</title>
        <authorList>
            <person name="Hull J.J."/>
            <person name="Chaney K."/>
            <person name="Geib S.M."/>
            <person name="Fabrick J.A."/>
            <person name="Brent C.S."/>
            <person name="Walsh D."/>
            <person name="Lavine L.C."/>
        </authorList>
    </citation>
    <scope>NUCLEOTIDE SEQUENCE</scope>
</reference>
<keyword evidence="5 11" id="KW-0418">Kinase</keyword>
<feature type="region of interest" description="Disordered" evidence="9">
    <location>
        <begin position="142"/>
        <end position="168"/>
    </location>
</feature>
<dbReference type="PANTHER" id="PTHR48012:SF10">
    <property type="entry name" value="FI20177P1"/>
    <property type="match status" value="1"/>
</dbReference>
<dbReference type="InterPro" id="IPR000719">
    <property type="entry name" value="Prot_kinase_dom"/>
</dbReference>
<keyword evidence="2" id="KW-0723">Serine/threonine-protein kinase</keyword>
<evidence type="ECO:0000313" key="11">
    <source>
        <dbReference type="EMBL" id="JAG04336.1"/>
    </source>
</evidence>
<comment type="catalytic activity">
    <reaction evidence="8">
        <text>L-seryl-[protein] + ATP = O-phospho-L-seryl-[protein] + ADP + H(+)</text>
        <dbReference type="Rhea" id="RHEA:17989"/>
        <dbReference type="Rhea" id="RHEA-COMP:9863"/>
        <dbReference type="Rhea" id="RHEA-COMP:11604"/>
        <dbReference type="ChEBI" id="CHEBI:15378"/>
        <dbReference type="ChEBI" id="CHEBI:29999"/>
        <dbReference type="ChEBI" id="CHEBI:30616"/>
        <dbReference type="ChEBI" id="CHEBI:83421"/>
        <dbReference type="ChEBI" id="CHEBI:456216"/>
        <dbReference type="EC" id="2.7.11.1"/>
    </reaction>
</comment>
<evidence type="ECO:0000256" key="3">
    <source>
        <dbReference type="ARBA" id="ARBA00022679"/>
    </source>
</evidence>
<evidence type="ECO:0000256" key="7">
    <source>
        <dbReference type="ARBA" id="ARBA00047899"/>
    </source>
</evidence>
<dbReference type="EMBL" id="GDHC01015402">
    <property type="protein sequence ID" value="JAQ03227.1"/>
    <property type="molecule type" value="Transcribed_RNA"/>
</dbReference>
<comment type="similarity">
    <text evidence="1">Belongs to the protein kinase superfamily. STE Ser/Thr protein kinase family. STE20 subfamily.</text>
</comment>
<evidence type="ECO:0000259" key="10">
    <source>
        <dbReference type="PROSITE" id="PS50011"/>
    </source>
</evidence>
<proteinExistence type="inferred from homology"/>
<dbReference type="GO" id="GO:0005737">
    <property type="term" value="C:cytoplasm"/>
    <property type="evidence" value="ECO:0007669"/>
    <property type="project" value="TreeGrafter"/>
</dbReference>
<evidence type="ECO:0000256" key="8">
    <source>
        <dbReference type="ARBA" id="ARBA00048679"/>
    </source>
</evidence>
<sequence>MVKRKTVIGTPFWMAPEVIVGGSYDRSADIWSLGILLYELCNGDPPHANEHALRALFIIPNSPPPRLVDDTENDYVWSDEAKDFMAQCCQMDPSKRPTAKELLQHPFICNIVNPESVLLPLVEKTRDLMDLIRSMDTSTDIQAQQGSDGCADTEVADSPAPGEQQSSTYSEHLLQRANEITSTLQNRFGHDRVETLRKQLASIGDESQRTIRIQRTLARTLKRNK</sequence>
<dbReference type="Gene3D" id="1.10.510.10">
    <property type="entry name" value="Transferase(Phosphotransferase) domain 1"/>
    <property type="match status" value="1"/>
</dbReference>
<accession>A0A0A9WA92</accession>
<organism evidence="11">
    <name type="scientific">Lygus hesperus</name>
    <name type="common">Western plant bug</name>
    <dbReference type="NCBI Taxonomy" id="30085"/>
    <lineage>
        <taxon>Eukaryota</taxon>
        <taxon>Metazoa</taxon>
        <taxon>Ecdysozoa</taxon>
        <taxon>Arthropoda</taxon>
        <taxon>Hexapoda</taxon>
        <taxon>Insecta</taxon>
        <taxon>Pterygota</taxon>
        <taxon>Neoptera</taxon>
        <taxon>Paraneoptera</taxon>
        <taxon>Hemiptera</taxon>
        <taxon>Heteroptera</taxon>
        <taxon>Panheteroptera</taxon>
        <taxon>Cimicomorpha</taxon>
        <taxon>Miridae</taxon>
        <taxon>Mirini</taxon>
        <taxon>Lygus</taxon>
    </lineage>
</organism>
<dbReference type="PANTHER" id="PTHR48012">
    <property type="entry name" value="STERILE20-LIKE KINASE, ISOFORM B-RELATED"/>
    <property type="match status" value="1"/>
</dbReference>
<evidence type="ECO:0000256" key="5">
    <source>
        <dbReference type="ARBA" id="ARBA00022777"/>
    </source>
</evidence>
<dbReference type="AlphaFoldDB" id="A0A0A9WA92"/>
<name>A0A0A9WA92_LYGHE</name>
<evidence type="ECO:0000256" key="9">
    <source>
        <dbReference type="SAM" id="MobiDB-lite"/>
    </source>
</evidence>
<feature type="domain" description="Protein kinase" evidence="10">
    <location>
        <begin position="1"/>
        <end position="108"/>
    </location>
</feature>
<evidence type="ECO:0000313" key="13">
    <source>
        <dbReference type="EMBL" id="JAQ02874.1"/>
    </source>
</evidence>
<dbReference type="GO" id="GO:0005524">
    <property type="term" value="F:ATP binding"/>
    <property type="evidence" value="ECO:0007669"/>
    <property type="project" value="UniProtKB-KW"/>
</dbReference>
<dbReference type="PROSITE" id="PS50011">
    <property type="entry name" value="PROTEIN_KINASE_DOM"/>
    <property type="match status" value="1"/>
</dbReference>
<dbReference type="EMBL" id="GDHC01015755">
    <property type="protein sequence ID" value="JAQ02874.1"/>
    <property type="molecule type" value="Transcribed_RNA"/>
</dbReference>
<evidence type="ECO:0000313" key="14">
    <source>
        <dbReference type="EMBL" id="JAQ03227.1"/>
    </source>
</evidence>
<reference evidence="13" key="3">
    <citation type="journal article" date="2016" name="Gigascience">
        <title>De novo construction of an expanded transcriptome assembly for the western tarnished plant bug, Lygus hesperus.</title>
        <authorList>
            <person name="Tassone E.E."/>
            <person name="Geib S.M."/>
            <person name="Hall B."/>
            <person name="Fabrick J.A."/>
            <person name="Brent C.S."/>
            <person name="Hull J.J."/>
        </authorList>
    </citation>
    <scope>NUCLEOTIDE SEQUENCE</scope>
</reference>
<protein>
    <submittedName>
        <fullName evidence="11">Serine/threonine-protein kinase 3</fullName>
    </submittedName>
</protein>
<comment type="catalytic activity">
    <reaction evidence="7">
        <text>L-threonyl-[protein] + ATP = O-phospho-L-threonyl-[protein] + ADP + H(+)</text>
        <dbReference type="Rhea" id="RHEA:46608"/>
        <dbReference type="Rhea" id="RHEA-COMP:11060"/>
        <dbReference type="Rhea" id="RHEA-COMP:11605"/>
        <dbReference type="ChEBI" id="CHEBI:15378"/>
        <dbReference type="ChEBI" id="CHEBI:30013"/>
        <dbReference type="ChEBI" id="CHEBI:30616"/>
        <dbReference type="ChEBI" id="CHEBI:61977"/>
        <dbReference type="ChEBI" id="CHEBI:456216"/>
        <dbReference type="EC" id="2.7.11.1"/>
    </reaction>
</comment>
<dbReference type="SUPFAM" id="SSF56112">
    <property type="entry name" value="Protein kinase-like (PK-like)"/>
    <property type="match status" value="1"/>
</dbReference>
<dbReference type="Pfam" id="PF00069">
    <property type="entry name" value="Pkinase"/>
    <property type="match status" value="1"/>
</dbReference>
<keyword evidence="6" id="KW-0067">ATP-binding</keyword>
<keyword evidence="3" id="KW-0808">Transferase</keyword>
<dbReference type="EMBL" id="GBHO01039265">
    <property type="protein sequence ID" value="JAG04339.1"/>
    <property type="molecule type" value="Transcribed_RNA"/>
</dbReference>
<reference evidence="11" key="2">
    <citation type="submission" date="2014-07" db="EMBL/GenBank/DDBJ databases">
        <authorList>
            <person name="Hull J."/>
        </authorList>
    </citation>
    <scope>NUCLEOTIDE SEQUENCE</scope>
</reference>